<evidence type="ECO:0000256" key="8">
    <source>
        <dbReference type="ARBA" id="ARBA00049473"/>
    </source>
</evidence>
<dbReference type="Pfam" id="PF00456">
    <property type="entry name" value="Transketolase_N"/>
    <property type="match status" value="1"/>
</dbReference>
<dbReference type="InterPro" id="IPR005474">
    <property type="entry name" value="Transketolase_N"/>
</dbReference>
<comment type="caution">
    <text evidence="13">The sequence shown here is derived from an EMBL/GenBank/DDBJ whole genome shotgun (WGS) entry which is preliminary data.</text>
</comment>
<keyword evidence="7" id="KW-0786">Thiamine pyrophosphate</keyword>
<feature type="compositionally biased region" description="Basic and acidic residues" evidence="9">
    <location>
        <begin position="719"/>
        <end position="729"/>
    </location>
</feature>
<dbReference type="EMBL" id="JAFVMF010000022">
    <property type="protein sequence ID" value="MBO1361410.1"/>
    <property type="molecule type" value="Genomic_DNA"/>
</dbReference>
<dbReference type="PANTHER" id="PTHR43522">
    <property type="entry name" value="TRANSKETOLASE"/>
    <property type="match status" value="1"/>
</dbReference>
<dbReference type="Proteomes" id="UP000664771">
    <property type="component" value="Unassembled WGS sequence"/>
</dbReference>
<sequence>MISADFSSGAGRDFRSAIRFARAARAQSSGETGISFGHSGVNALYLVVAILWERFLRFDPSAPAWADSDRFYVSSMRLSPLLHAFLRLTGAPEHNVAAHHGNGYAIGMTAGLAGQGVAAAVGMSLTEKMLAARFGQSLVDHRTWLLATPADLDAGVALEASAIAGRFRLDRLTVIVGDAFTRSSTHDLNLAIDRIEASGWAVRRVAANDANALGAALATCQRSRRPSLLVCDGEDDGTRLPVEDDGEYELVGPWSVTARRGRVARHTWLRRLARHRLRAEFERTTESRAMPRLIDDWRRAWATVENAPSIETYHAGEERAARSIVRDGLRGRDILTTLLPEFVSMSAGGDSSRHVGEDSPSPPAPSSGRRRSKATQTNSDISTTPLVVPGEPLFFGAREPAMVGLMNGLSLHGGALACGVATLSMVDRIRPALRFAALAGRRMLCLLVEDDPRTAADLWPPVEELASLRAMPNLALFRPGDRQEVIAVWEKALEWRDGPAVIVLGLGPATNGESGMMDDLRGDASSQAGVMTFAAAHGGYVRAEAPGGPTARQATIIASGPELAIAREAQVLLMRDDISVAVVSLPCWELFARQDTAYRAAVLGSAPRVAIEAASGFGWERWLGFEGVFIGRDDFGSSSSMGTLHDSFGITPEGVRDRVRQLLGSRVSDSRLPNLGSDGAALTGRASGAHKAGAPNRRTDPRHTVKRDASPRRIVTGQSEKDGDSSDGS</sequence>
<keyword evidence="4" id="KW-0808">Transferase</keyword>
<proteinExistence type="inferred from homology"/>
<evidence type="ECO:0000259" key="11">
    <source>
        <dbReference type="Pfam" id="PF02779"/>
    </source>
</evidence>
<evidence type="ECO:0000256" key="3">
    <source>
        <dbReference type="ARBA" id="ARBA00007131"/>
    </source>
</evidence>
<dbReference type="RefSeq" id="WP_207883113.1">
    <property type="nucleotide sequence ID" value="NZ_JAFVMF010000022.1"/>
</dbReference>
<feature type="compositionally biased region" description="Polar residues" evidence="9">
    <location>
        <begin position="374"/>
        <end position="384"/>
    </location>
</feature>
<evidence type="ECO:0000313" key="13">
    <source>
        <dbReference type="EMBL" id="MBO1361410.1"/>
    </source>
</evidence>
<comment type="cofactor">
    <cofactor evidence="1">
        <name>Mg(2+)</name>
        <dbReference type="ChEBI" id="CHEBI:18420"/>
    </cofactor>
</comment>
<evidence type="ECO:0000256" key="7">
    <source>
        <dbReference type="ARBA" id="ARBA00023052"/>
    </source>
</evidence>
<dbReference type="InterPro" id="IPR029061">
    <property type="entry name" value="THDP-binding"/>
</dbReference>
<reference evidence="13 14" key="1">
    <citation type="submission" date="2021-03" db="EMBL/GenBank/DDBJ databases">
        <title>The complete genome sequence of Acetobacter sacchari TBRC 11175.</title>
        <authorList>
            <person name="Charoenyingcharoen P."/>
            <person name="Yukphan P."/>
        </authorList>
    </citation>
    <scope>NUCLEOTIDE SEQUENCE [LARGE SCALE GENOMIC DNA]</scope>
    <source>
        <strain evidence="13 14">TBRC 11175</strain>
    </source>
</reference>
<dbReference type="Pfam" id="PF02779">
    <property type="entry name" value="Transket_pyr"/>
    <property type="match status" value="1"/>
</dbReference>
<organism evidence="13 14">
    <name type="scientific">Acetobacter sacchari</name>
    <dbReference type="NCBI Taxonomy" id="2661687"/>
    <lineage>
        <taxon>Bacteria</taxon>
        <taxon>Pseudomonadati</taxon>
        <taxon>Pseudomonadota</taxon>
        <taxon>Alphaproteobacteria</taxon>
        <taxon>Acetobacterales</taxon>
        <taxon>Acetobacteraceae</taxon>
        <taxon>Acetobacter</taxon>
    </lineage>
</organism>
<dbReference type="InterPro" id="IPR005475">
    <property type="entry name" value="Transketolase-like_Pyr-bd"/>
</dbReference>
<dbReference type="SUPFAM" id="SSF52922">
    <property type="entry name" value="TK C-terminal domain-like"/>
    <property type="match status" value="1"/>
</dbReference>
<accession>A0ABS3LZQ9</accession>
<comment type="catalytic activity">
    <reaction evidence="8">
        <text>D-sedoheptulose 7-phosphate + D-glyceraldehyde 3-phosphate = aldehydo-D-ribose 5-phosphate + D-xylulose 5-phosphate</text>
        <dbReference type="Rhea" id="RHEA:10508"/>
        <dbReference type="ChEBI" id="CHEBI:57483"/>
        <dbReference type="ChEBI" id="CHEBI:57737"/>
        <dbReference type="ChEBI" id="CHEBI:58273"/>
        <dbReference type="ChEBI" id="CHEBI:59776"/>
        <dbReference type="EC" id="2.2.1.1"/>
    </reaction>
</comment>
<evidence type="ECO:0000259" key="12">
    <source>
        <dbReference type="Pfam" id="PF22613"/>
    </source>
</evidence>
<keyword evidence="14" id="KW-1185">Reference proteome</keyword>
<evidence type="ECO:0000256" key="2">
    <source>
        <dbReference type="ARBA" id="ARBA00001964"/>
    </source>
</evidence>
<feature type="region of interest" description="Disordered" evidence="9">
    <location>
        <begin position="670"/>
        <end position="729"/>
    </location>
</feature>
<name>A0ABS3LZQ9_9PROT</name>
<evidence type="ECO:0000256" key="5">
    <source>
        <dbReference type="ARBA" id="ARBA00022723"/>
    </source>
</evidence>
<evidence type="ECO:0000259" key="10">
    <source>
        <dbReference type="Pfam" id="PF00456"/>
    </source>
</evidence>
<dbReference type="SUPFAM" id="SSF52518">
    <property type="entry name" value="Thiamin diphosphate-binding fold (THDP-binding)"/>
    <property type="match status" value="2"/>
</dbReference>
<feature type="domain" description="Transketolase-like C-terminal" evidence="12">
    <location>
        <begin position="538"/>
        <end position="651"/>
    </location>
</feature>
<evidence type="ECO:0000256" key="9">
    <source>
        <dbReference type="SAM" id="MobiDB-lite"/>
    </source>
</evidence>
<dbReference type="Gene3D" id="3.40.50.970">
    <property type="match status" value="2"/>
</dbReference>
<comment type="similarity">
    <text evidence="3">Belongs to the transketolase family.</text>
</comment>
<comment type="cofactor">
    <cofactor evidence="2">
        <name>thiamine diphosphate</name>
        <dbReference type="ChEBI" id="CHEBI:58937"/>
    </cofactor>
</comment>
<keyword evidence="5" id="KW-0479">Metal-binding</keyword>
<dbReference type="PANTHER" id="PTHR43522:SF2">
    <property type="entry name" value="TRANSKETOLASE 1-RELATED"/>
    <property type="match status" value="1"/>
</dbReference>
<evidence type="ECO:0000256" key="4">
    <source>
        <dbReference type="ARBA" id="ARBA00022679"/>
    </source>
</evidence>
<protein>
    <submittedName>
        <fullName evidence="13">Transketolase</fullName>
    </submittedName>
</protein>
<dbReference type="InterPro" id="IPR009014">
    <property type="entry name" value="Transketo_C/PFOR_II"/>
</dbReference>
<evidence type="ECO:0000256" key="6">
    <source>
        <dbReference type="ARBA" id="ARBA00022842"/>
    </source>
</evidence>
<gene>
    <name evidence="13" type="ORF">J2D73_16620</name>
</gene>
<dbReference type="InterPro" id="IPR033247">
    <property type="entry name" value="Transketolase_fam"/>
</dbReference>
<feature type="domain" description="Transketolase N-terminal" evidence="10">
    <location>
        <begin position="37"/>
        <end position="231"/>
    </location>
</feature>
<dbReference type="Pfam" id="PF22613">
    <property type="entry name" value="Transketolase_C_1"/>
    <property type="match status" value="1"/>
</dbReference>
<feature type="domain" description="Transketolase-like pyrimidine-binding" evidence="11">
    <location>
        <begin position="385"/>
        <end position="504"/>
    </location>
</feature>
<keyword evidence="6" id="KW-0460">Magnesium</keyword>
<evidence type="ECO:0000313" key="14">
    <source>
        <dbReference type="Proteomes" id="UP000664771"/>
    </source>
</evidence>
<feature type="region of interest" description="Disordered" evidence="9">
    <location>
        <begin position="347"/>
        <end position="384"/>
    </location>
</feature>
<dbReference type="Gene3D" id="3.40.50.920">
    <property type="match status" value="1"/>
</dbReference>
<feature type="compositionally biased region" description="Basic and acidic residues" evidence="9">
    <location>
        <begin position="697"/>
        <end position="711"/>
    </location>
</feature>
<evidence type="ECO:0000256" key="1">
    <source>
        <dbReference type="ARBA" id="ARBA00001946"/>
    </source>
</evidence>
<dbReference type="InterPro" id="IPR055152">
    <property type="entry name" value="Transketolase-like_C_2"/>
</dbReference>